<accession>A0A372GQ28</accession>
<dbReference type="GO" id="GO:0016618">
    <property type="term" value="F:hydroxypyruvate reductase [NAD(P)H] activity"/>
    <property type="evidence" value="ECO:0007669"/>
    <property type="project" value="TreeGrafter"/>
</dbReference>
<evidence type="ECO:0000256" key="4">
    <source>
        <dbReference type="RuleBase" id="RU003719"/>
    </source>
</evidence>
<comment type="similarity">
    <text evidence="1 4">Belongs to the D-isomer specific 2-hydroxyacid dehydrogenase family.</text>
</comment>
<comment type="caution">
    <text evidence="7">The sequence shown here is derived from an EMBL/GenBank/DDBJ whole genome shotgun (WGS) entry which is preliminary data.</text>
</comment>
<dbReference type="PROSITE" id="PS00670">
    <property type="entry name" value="D_2_HYDROXYACID_DH_2"/>
    <property type="match status" value="1"/>
</dbReference>
<dbReference type="InterPro" id="IPR036291">
    <property type="entry name" value="NAD(P)-bd_dom_sf"/>
</dbReference>
<evidence type="ECO:0000256" key="1">
    <source>
        <dbReference type="ARBA" id="ARBA00005854"/>
    </source>
</evidence>
<dbReference type="GO" id="GO:0051287">
    <property type="term" value="F:NAD binding"/>
    <property type="evidence" value="ECO:0007669"/>
    <property type="project" value="InterPro"/>
</dbReference>
<dbReference type="Pfam" id="PF00389">
    <property type="entry name" value="2-Hacid_dh"/>
    <property type="match status" value="1"/>
</dbReference>
<name>A0A372GQ28_9ACTN</name>
<proteinExistence type="inferred from homology"/>
<feature type="domain" description="D-isomer specific 2-hydroxyacid dehydrogenase catalytic" evidence="5">
    <location>
        <begin position="15"/>
        <end position="301"/>
    </location>
</feature>
<evidence type="ECO:0000313" key="8">
    <source>
        <dbReference type="Proteomes" id="UP000262882"/>
    </source>
</evidence>
<dbReference type="PROSITE" id="PS00671">
    <property type="entry name" value="D_2_HYDROXYACID_DH_3"/>
    <property type="match status" value="1"/>
</dbReference>
<evidence type="ECO:0000259" key="6">
    <source>
        <dbReference type="Pfam" id="PF02826"/>
    </source>
</evidence>
<dbReference type="SUPFAM" id="SSF51735">
    <property type="entry name" value="NAD(P)-binding Rossmann-fold domains"/>
    <property type="match status" value="1"/>
</dbReference>
<dbReference type="InterPro" id="IPR006140">
    <property type="entry name" value="D-isomer_DH_NAD-bd"/>
</dbReference>
<dbReference type="EMBL" id="QVNQ01000001">
    <property type="protein sequence ID" value="RFS87203.1"/>
    <property type="molecule type" value="Genomic_DNA"/>
</dbReference>
<dbReference type="FunFam" id="3.40.50.720:FF:000203">
    <property type="entry name" value="D-3-phosphoglycerate dehydrogenase (SerA)"/>
    <property type="match status" value="1"/>
</dbReference>
<dbReference type="InterPro" id="IPR029753">
    <property type="entry name" value="D-isomer_DH_CS"/>
</dbReference>
<dbReference type="SUPFAM" id="SSF52283">
    <property type="entry name" value="Formate/glycerate dehydrogenase catalytic domain-like"/>
    <property type="match status" value="1"/>
</dbReference>
<keyword evidence="8" id="KW-1185">Reference proteome</keyword>
<dbReference type="Pfam" id="PF02826">
    <property type="entry name" value="2-Hacid_dh_C"/>
    <property type="match status" value="1"/>
</dbReference>
<dbReference type="CDD" id="cd12175">
    <property type="entry name" value="2-Hacid_dh_11"/>
    <property type="match status" value="1"/>
</dbReference>
<dbReference type="GO" id="GO:0030267">
    <property type="term" value="F:glyoxylate reductase (NADPH) activity"/>
    <property type="evidence" value="ECO:0007669"/>
    <property type="project" value="TreeGrafter"/>
</dbReference>
<dbReference type="PANTHER" id="PTHR10996">
    <property type="entry name" value="2-HYDROXYACID DEHYDROGENASE-RELATED"/>
    <property type="match status" value="1"/>
</dbReference>
<dbReference type="GO" id="GO:0005829">
    <property type="term" value="C:cytosol"/>
    <property type="evidence" value="ECO:0007669"/>
    <property type="project" value="TreeGrafter"/>
</dbReference>
<reference evidence="7 8" key="1">
    <citation type="submission" date="2018-08" db="EMBL/GenBank/DDBJ databases">
        <title>Actinomadura spongicola sp. nov., isolated from marine sponge Leucetta chagosensis.</title>
        <authorList>
            <person name="Li L."/>
            <person name="Lin H.W."/>
        </authorList>
    </citation>
    <scope>NUCLEOTIDE SEQUENCE [LARGE SCALE GENOMIC DNA]</scope>
    <source>
        <strain evidence="7 8">LHW52907</strain>
    </source>
</reference>
<sequence>MRVLLHYDMDHEAPGLDIVSCSEQDDERFAELLPDTEVLWHVLRPFTAADMDRAPKLRLIQKLGTGVNTIDLDAAAERGIAVANMPGQNAQAVAETSLLLMLAVLRRVVPFDARTRRGEGWPADRALVGGELAGRTVGLLGGGEIAGLLRGMVEAVGARVLYTSRRRRPGDPAWRELDELLRASDIVSVHVPLTDETHHLLDAERLALLPDGAIVVNTARGAVVDEAALVEALTSGRLAGAGLDVFEQEPVDAGNPLLKLDNVVVLPHVAWLTRETWDRYFAVAVENCRRLGRGDELLHRVR</sequence>
<dbReference type="RefSeq" id="WP_117397653.1">
    <property type="nucleotide sequence ID" value="NZ_QVNQ01000001.1"/>
</dbReference>
<evidence type="ECO:0000259" key="5">
    <source>
        <dbReference type="Pfam" id="PF00389"/>
    </source>
</evidence>
<dbReference type="InterPro" id="IPR050223">
    <property type="entry name" value="D-isomer_2-hydroxyacid_DH"/>
</dbReference>
<organism evidence="7 8">
    <name type="scientific">Actinomadura spongiicola</name>
    <dbReference type="NCBI Taxonomy" id="2303421"/>
    <lineage>
        <taxon>Bacteria</taxon>
        <taxon>Bacillati</taxon>
        <taxon>Actinomycetota</taxon>
        <taxon>Actinomycetes</taxon>
        <taxon>Streptosporangiales</taxon>
        <taxon>Thermomonosporaceae</taxon>
        <taxon>Actinomadura</taxon>
    </lineage>
</organism>
<dbReference type="Proteomes" id="UP000262882">
    <property type="component" value="Unassembled WGS sequence"/>
</dbReference>
<dbReference type="AlphaFoldDB" id="A0A372GQ28"/>
<protein>
    <submittedName>
        <fullName evidence="7">Hydroxyacid dehydrogenase</fullName>
    </submittedName>
</protein>
<dbReference type="OrthoDB" id="9793626at2"/>
<feature type="domain" description="D-isomer specific 2-hydroxyacid dehydrogenase NAD-binding" evidence="6">
    <location>
        <begin position="99"/>
        <end position="270"/>
    </location>
</feature>
<gene>
    <name evidence="7" type="ORF">D0T12_02875</name>
</gene>
<keyword evidence="2 4" id="KW-0560">Oxidoreductase</keyword>
<evidence type="ECO:0000256" key="3">
    <source>
        <dbReference type="ARBA" id="ARBA00023027"/>
    </source>
</evidence>
<evidence type="ECO:0000313" key="7">
    <source>
        <dbReference type="EMBL" id="RFS87203.1"/>
    </source>
</evidence>
<dbReference type="InterPro" id="IPR006139">
    <property type="entry name" value="D-isomer_2_OHA_DH_cat_dom"/>
</dbReference>
<evidence type="ECO:0000256" key="2">
    <source>
        <dbReference type="ARBA" id="ARBA00023002"/>
    </source>
</evidence>
<dbReference type="PANTHER" id="PTHR10996:SF178">
    <property type="entry name" value="2-HYDROXYACID DEHYDROGENASE YGL185C-RELATED"/>
    <property type="match status" value="1"/>
</dbReference>
<keyword evidence="3" id="KW-0520">NAD</keyword>
<dbReference type="Gene3D" id="3.40.50.720">
    <property type="entry name" value="NAD(P)-binding Rossmann-like Domain"/>
    <property type="match status" value="2"/>
</dbReference>